<evidence type="ECO:0000313" key="3">
    <source>
        <dbReference type="Proteomes" id="UP001056079"/>
    </source>
</evidence>
<proteinExistence type="predicted"/>
<accession>A0ABY4UXG4</accession>
<evidence type="ECO:0000256" key="1">
    <source>
        <dbReference type="SAM" id="MobiDB-lite"/>
    </source>
</evidence>
<evidence type="ECO:0000313" key="2">
    <source>
        <dbReference type="EMBL" id="USC48020.1"/>
    </source>
</evidence>
<sequence length="80" mass="8610">MRERQNEAAGPYARAEARLFELGEVRVDACHRGVGMVLAYVSYAGDAGRAQGHGMVHKRFGKGVIGPGRTGQDAVDREVP</sequence>
<dbReference type="RefSeq" id="WP_161269902.1">
    <property type="nucleotide sequence ID" value="NZ_CP098609.1"/>
</dbReference>
<dbReference type="Proteomes" id="UP001056079">
    <property type="component" value="Chromosome"/>
</dbReference>
<protein>
    <submittedName>
        <fullName evidence="2">Uncharacterized protein</fullName>
    </submittedName>
</protein>
<dbReference type="EMBL" id="CP098609">
    <property type="protein sequence ID" value="USC48020.1"/>
    <property type="molecule type" value="Genomic_DNA"/>
</dbReference>
<feature type="region of interest" description="Disordered" evidence="1">
    <location>
        <begin position="60"/>
        <end position="80"/>
    </location>
</feature>
<reference evidence="2" key="1">
    <citation type="submission" date="2021-08" db="EMBL/GenBank/DDBJ databases">
        <title>DNA methylation of m4C regulates biosynthesis of daptomycin in Streptomyces roseosporus L30.</title>
        <authorList>
            <person name="Fang J.-L."/>
        </authorList>
    </citation>
    <scope>NUCLEOTIDE SEQUENCE</scope>
    <source>
        <strain evidence="2">L30</strain>
    </source>
</reference>
<organism evidence="2 3">
    <name type="scientific">Streptomyces filamentosus</name>
    <name type="common">Streptomyces roseosporus</name>
    <dbReference type="NCBI Taxonomy" id="67294"/>
    <lineage>
        <taxon>Bacteria</taxon>
        <taxon>Bacillati</taxon>
        <taxon>Actinomycetota</taxon>
        <taxon>Actinomycetes</taxon>
        <taxon>Kitasatosporales</taxon>
        <taxon>Streptomycetaceae</taxon>
        <taxon>Streptomyces</taxon>
    </lineage>
</organism>
<gene>
    <name evidence="2" type="ORF">K7395_15330</name>
</gene>
<keyword evidence="3" id="KW-1185">Reference proteome</keyword>
<name>A0ABY4UXG4_STRFL</name>